<protein>
    <submittedName>
        <fullName evidence="1">Uncharacterized protein</fullName>
    </submittedName>
</protein>
<name>A0A0J1BKX5_RHOIS</name>
<gene>
    <name evidence="1" type="ORF">RISK_000958</name>
</gene>
<evidence type="ECO:0000313" key="2">
    <source>
        <dbReference type="Proteomes" id="UP000036367"/>
    </source>
</evidence>
<evidence type="ECO:0000313" key="1">
    <source>
        <dbReference type="EMBL" id="KLU07157.1"/>
    </source>
</evidence>
<dbReference type="Proteomes" id="UP000036367">
    <property type="component" value="Unassembled WGS sequence"/>
</dbReference>
<reference evidence="1" key="1">
    <citation type="submission" date="2015-05" db="EMBL/GenBank/DDBJ databases">
        <title>Permanent draft genome of Rhodopirellula islandicus K833.</title>
        <authorList>
            <person name="Kizina J."/>
            <person name="Richter M."/>
            <person name="Glockner F.O."/>
            <person name="Harder J."/>
        </authorList>
    </citation>
    <scope>NUCLEOTIDE SEQUENCE [LARGE SCALE GENOMIC DNA]</scope>
    <source>
        <strain evidence="1">K833</strain>
    </source>
</reference>
<dbReference type="EMBL" id="LECT01000007">
    <property type="protein sequence ID" value="KLU07157.1"/>
    <property type="molecule type" value="Genomic_DNA"/>
</dbReference>
<dbReference type="AlphaFoldDB" id="A0A0J1BKX5"/>
<keyword evidence="2" id="KW-1185">Reference proteome</keyword>
<organism evidence="1 2">
    <name type="scientific">Rhodopirellula islandica</name>
    <dbReference type="NCBI Taxonomy" id="595434"/>
    <lineage>
        <taxon>Bacteria</taxon>
        <taxon>Pseudomonadati</taxon>
        <taxon>Planctomycetota</taxon>
        <taxon>Planctomycetia</taxon>
        <taxon>Pirellulales</taxon>
        <taxon>Pirellulaceae</taxon>
        <taxon>Rhodopirellula</taxon>
    </lineage>
</organism>
<dbReference type="STRING" id="595434.RISK_000958"/>
<comment type="caution">
    <text evidence="1">The sequence shown here is derived from an EMBL/GenBank/DDBJ whole genome shotgun (WGS) entry which is preliminary data.</text>
</comment>
<proteinExistence type="predicted"/>
<accession>A0A0J1BKX5</accession>
<sequence>MDRSRRGGWVLAAMDMVQTVRTYWVRTKGSRGVATALKATVASNPSSHGLLGAAKLMGGIRAIENLDGLRQF</sequence>